<protein>
    <submittedName>
        <fullName evidence="1">Uncharacterized protein</fullName>
    </submittedName>
</protein>
<name>A0ABQ3XU76_9ACTN</name>
<comment type="caution">
    <text evidence="1">The sequence shown here is derived from an EMBL/GenBank/DDBJ whole genome shotgun (WGS) entry which is preliminary data.</text>
</comment>
<evidence type="ECO:0000313" key="2">
    <source>
        <dbReference type="Proteomes" id="UP000612282"/>
    </source>
</evidence>
<dbReference type="RefSeq" id="WP_203810646.1">
    <property type="nucleotide sequence ID" value="NZ_BAAAQE010000094.1"/>
</dbReference>
<organism evidence="1 2">
    <name type="scientific">Actinoplanes couchii</name>
    <dbReference type="NCBI Taxonomy" id="403638"/>
    <lineage>
        <taxon>Bacteria</taxon>
        <taxon>Bacillati</taxon>
        <taxon>Actinomycetota</taxon>
        <taxon>Actinomycetes</taxon>
        <taxon>Micromonosporales</taxon>
        <taxon>Micromonosporaceae</taxon>
        <taxon>Actinoplanes</taxon>
    </lineage>
</organism>
<evidence type="ECO:0000313" key="1">
    <source>
        <dbReference type="EMBL" id="GID62059.1"/>
    </source>
</evidence>
<sequence length="89" mass="9259">MGRAKDTAGVRLIRVLSRVGLTGTVESAALPALYAATAPEAEGGRFYGPSGPGGLAGAPAERPVYSRLTSEEDAVRMWEVSEGLTLVNR</sequence>
<dbReference type="Proteomes" id="UP000612282">
    <property type="component" value="Unassembled WGS sequence"/>
</dbReference>
<accession>A0ABQ3XU76</accession>
<dbReference type="EMBL" id="BOMG01000162">
    <property type="protein sequence ID" value="GID62059.1"/>
    <property type="molecule type" value="Genomic_DNA"/>
</dbReference>
<proteinExistence type="predicted"/>
<keyword evidence="2" id="KW-1185">Reference proteome</keyword>
<gene>
    <name evidence="1" type="ORF">Aco03nite_104630</name>
</gene>
<reference evidence="1 2" key="1">
    <citation type="submission" date="2021-01" db="EMBL/GenBank/DDBJ databases">
        <title>Whole genome shotgun sequence of Actinoplanes couchii NBRC 106145.</title>
        <authorList>
            <person name="Komaki H."/>
            <person name="Tamura T."/>
        </authorList>
    </citation>
    <scope>NUCLEOTIDE SEQUENCE [LARGE SCALE GENOMIC DNA]</scope>
    <source>
        <strain evidence="1 2">NBRC 106145</strain>
    </source>
</reference>